<evidence type="ECO:0000313" key="1">
    <source>
        <dbReference type="EMBL" id="RNA03963.1"/>
    </source>
</evidence>
<organism evidence="1 2">
    <name type="scientific">Brachionus plicatilis</name>
    <name type="common">Marine rotifer</name>
    <name type="synonym">Brachionus muelleri</name>
    <dbReference type="NCBI Taxonomy" id="10195"/>
    <lineage>
        <taxon>Eukaryota</taxon>
        <taxon>Metazoa</taxon>
        <taxon>Spiralia</taxon>
        <taxon>Gnathifera</taxon>
        <taxon>Rotifera</taxon>
        <taxon>Eurotatoria</taxon>
        <taxon>Monogononta</taxon>
        <taxon>Pseudotrocha</taxon>
        <taxon>Ploima</taxon>
        <taxon>Brachionidae</taxon>
        <taxon>Brachionus</taxon>
    </lineage>
</organism>
<keyword evidence="2" id="KW-1185">Reference proteome</keyword>
<reference evidence="1 2" key="1">
    <citation type="journal article" date="2018" name="Sci. Rep.">
        <title>Genomic signatures of local adaptation to the degree of environmental predictability in rotifers.</title>
        <authorList>
            <person name="Franch-Gras L."/>
            <person name="Hahn C."/>
            <person name="Garcia-Roger E.M."/>
            <person name="Carmona M.J."/>
            <person name="Serra M."/>
            <person name="Gomez A."/>
        </authorList>
    </citation>
    <scope>NUCLEOTIDE SEQUENCE [LARGE SCALE GENOMIC DNA]</scope>
    <source>
        <strain evidence="1">HYR1</strain>
    </source>
</reference>
<gene>
    <name evidence="1" type="ORF">BpHYR1_038486</name>
</gene>
<protein>
    <recommendedName>
        <fullName evidence="3">LRAT domain-containing protein</fullName>
    </recommendedName>
</protein>
<proteinExistence type="predicted"/>
<accession>A0A3M7PY76</accession>
<dbReference type="AlphaFoldDB" id="A0A3M7PY76"/>
<dbReference type="EMBL" id="REGN01008284">
    <property type="protein sequence ID" value="RNA03963.1"/>
    <property type="molecule type" value="Genomic_DNA"/>
</dbReference>
<dbReference type="Gene3D" id="3.90.1720.10">
    <property type="entry name" value="endopeptidase domain like (from Nostoc punctiforme)"/>
    <property type="match status" value="1"/>
</dbReference>
<dbReference type="OrthoDB" id="421951at2759"/>
<dbReference type="Proteomes" id="UP000276133">
    <property type="component" value="Unassembled WGS sequence"/>
</dbReference>
<comment type="caution">
    <text evidence="1">The sequence shown here is derived from an EMBL/GenBank/DDBJ whole genome shotgun (WGS) entry which is preliminary data.</text>
</comment>
<evidence type="ECO:0008006" key="3">
    <source>
        <dbReference type="Google" id="ProtNLM"/>
    </source>
</evidence>
<name>A0A3M7PY76_BRAPC</name>
<sequence length="229" mass="26300">MRKPVKALEMVKMLTENEDYIGFCIGITENSNSRKNWSLAIYIGNGFFLHLYDRKNGVNESVFDDILSINQIHKEALKNKNWKSKDVKYLDTFLENDFEFAFYANNIIEISNEHKLDTKNIISTLKSNLSEIHQLKEGDVVVFERGFYSHHAILYDTSYMTVVHKWGEPENSIPLGIASKSIIGIPNEKACVSEDFVIEVAGYRSLSKGNHIYDSKHKPSNPFTEKLNL</sequence>
<evidence type="ECO:0000313" key="2">
    <source>
        <dbReference type="Proteomes" id="UP000276133"/>
    </source>
</evidence>